<keyword evidence="2" id="KW-1185">Reference proteome</keyword>
<dbReference type="InterPro" id="IPR011009">
    <property type="entry name" value="Kinase-like_dom_sf"/>
</dbReference>
<dbReference type="AlphaFoldDB" id="A0A1V6T983"/>
<dbReference type="EMBL" id="MLQL01000012">
    <property type="protein sequence ID" value="OQE22691.1"/>
    <property type="molecule type" value="Genomic_DNA"/>
</dbReference>
<evidence type="ECO:0000313" key="2">
    <source>
        <dbReference type="Proteomes" id="UP000191342"/>
    </source>
</evidence>
<accession>A0A1V6T983</accession>
<dbReference type="Proteomes" id="UP000191342">
    <property type="component" value="Unassembled WGS sequence"/>
</dbReference>
<reference evidence="2" key="1">
    <citation type="journal article" date="2017" name="Nat. Microbiol.">
        <title>Global analysis of biosynthetic gene clusters reveals vast potential of secondary metabolite production in Penicillium species.</title>
        <authorList>
            <person name="Nielsen J.C."/>
            <person name="Grijseels S."/>
            <person name="Prigent S."/>
            <person name="Ji B."/>
            <person name="Dainat J."/>
            <person name="Nielsen K.F."/>
            <person name="Frisvad J.C."/>
            <person name="Workman M."/>
            <person name="Nielsen J."/>
        </authorList>
    </citation>
    <scope>NUCLEOTIDE SEQUENCE [LARGE SCALE GENOMIC DNA]</scope>
    <source>
        <strain evidence="2">IBT 14082</strain>
    </source>
</reference>
<dbReference type="SUPFAM" id="SSF56112">
    <property type="entry name" value="Protein kinase-like (PK-like)"/>
    <property type="match status" value="1"/>
</dbReference>
<proteinExistence type="predicted"/>
<sequence length="89" mass="10007">MIGLRLTSRVAKRTFSSLRTKPLHLPPTDPTFAIPSHEVVDEERYLNNGLQVFYPARPGETLGDNYQLLAKIGWGTSSTVWLARDLTSH</sequence>
<dbReference type="Gene3D" id="3.30.200.20">
    <property type="entry name" value="Phosphorylase Kinase, domain 1"/>
    <property type="match status" value="1"/>
</dbReference>
<gene>
    <name evidence="1" type="ORF">PENFLA_c012G00098</name>
</gene>
<protein>
    <recommendedName>
        <fullName evidence="3">Protein kinase domain-containing protein</fullName>
    </recommendedName>
</protein>
<dbReference type="OrthoDB" id="5979581at2759"/>
<comment type="caution">
    <text evidence="1">The sequence shown here is derived from an EMBL/GenBank/DDBJ whole genome shotgun (WGS) entry which is preliminary data.</text>
</comment>
<evidence type="ECO:0000313" key="1">
    <source>
        <dbReference type="EMBL" id="OQE22691.1"/>
    </source>
</evidence>
<evidence type="ECO:0008006" key="3">
    <source>
        <dbReference type="Google" id="ProtNLM"/>
    </source>
</evidence>
<organism evidence="1 2">
    <name type="scientific">Penicillium flavigenum</name>
    <dbReference type="NCBI Taxonomy" id="254877"/>
    <lineage>
        <taxon>Eukaryota</taxon>
        <taxon>Fungi</taxon>
        <taxon>Dikarya</taxon>
        <taxon>Ascomycota</taxon>
        <taxon>Pezizomycotina</taxon>
        <taxon>Eurotiomycetes</taxon>
        <taxon>Eurotiomycetidae</taxon>
        <taxon>Eurotiales</taxon>
        <taxon>Aspergillaceae</taxon>
        <taxon>Penicillium</taxon>
    </lineage>
</organism>
<name>A0A1V6T983_9EURO</name>